<evidence type="ECO:0000256" key="4">
    <source>
        <dbReference type="ARBA" id="ARBA00023125"/>
    </source>
</evidence>
<proteinExistence type="predicted"/>
<dbReference type="PRINTS" id="PR00418">
    <property type="entry name" value="TPI2FAMILY"/>
</dbReference>
<dbReference type="PANTHER" id="PTHR45866:SF7">
    <property type="entry name" value="DNA GYRASE SUBUNIT B, CHLOROPLASTIC"/>
    <property type="match status" value="1"/>
</dbReference>
<dbReference type="SUPFAM" id="SSF56719">
    <property type="entry name" value="Type II DNA topoisomerase"/>
    <property type="match status" value="2"/>
</dbReference>
<dbReference type="CDD" id="cd03366">
    <property type="entry name" value="TOPRIM_TopoIIA_GyrB"/>
    <property type="match status" value="2"/>
</dbReference>
<dbReference type="PROSITE" id="PS00177">
    <property type="entry name" value="TOPOISOMERASE_II"/>
    <property type="match status" value="2"/>
</dbReference>
<dbReference type="InterPro" id="IPR014721">
    <property type="entry name" value="Ribsml_uS5_D2-typ_fold_subgr"/>
</dbReference>
<evidence type="ECO:0000313" key="9">
    <source>
        <dbReference type="Proteomes" id="UP000712600"/>
    </source>
</evidence>
<dbReference type="InterPro" id="IPR013760">
    <property type="entry name" value="Topo_IIA-like_dom_sf"/>
</dbReference>
<dbReference type="Proteomes" id="UP000712600">
    <property type="component" value="Unassembled WGS sequence"/>
</dbReference>
<organism evidence="8 9">
    <name type="scientific">Brassica cretica</name>
    <name type="common">Mustard</name>
    <dbReference type="NCBI Taxonomy" id="69181"/>
    <lineage>
        <taxon>Eukaryota</taxon>
        <taxon>Viridiplantae</taxon>
        <taxon>Streptophyta</taxon>
        <taxon>Embryophyta</taxon>
        <taxon>Tracheophyta</taxon>
        <taxon>Spermatophyta</taxon>
        <taxon>Magnoliopsida</taxon>
        <taxon>eudicotyledons</taxon>
        <taxon>Gunneridae</taxon>
        <taxon>Pentapetalae</taxon>
        <taxon>rosids</taxon>
        <taxon>malvids</taxon>
        <taxon>Brassicales</taxon>
        <taxon>Brassicaceae</taxon>
        <taxon>Brassiceae</taxon>
        <taxon>Brassica</taxon>
    </lineage>
</organism>
<dbReference type="InterPro" id="IPR000565">
    <property type="entry name" value="Topo_IIA_B"/>
</dbReference>
<dbReference type="GO" id="GO:0046872">
    <property type="term" value="F:metal ion binding"/>
    <property type="evidence" value="ECO:0007669"/>
    <property type="project" value="UniProtKB-KW"/>
</dbReference>
<comment type="catalytic activity">
    <reaction evidence="1">
        <text>ATP-dependent breakage, passage and rejoining of double-stranded DNA.</text>
        <dbReference type="EC" id="5.6.2.2"/>
    </reaction>
</comment>
<dbReference type="Gene3D" id="3.40.50.670">
    <property type="match status" value="2"/>
</dbReference>
<keyword evidence="5" id="KW-0413">Isomerase</keyword>
<dbReference type="Pfam" id="PF00986">
    <property type="entry name" value="DNA_gyraseB_C"/>
    <property type="match status" value="1"/>
</dbReference>
<dbReference type="PROSITE" id="PS50880">
    <property type="entry name" value="TOPRIM"/>
    <property type="match status" value="2"/>
</dbReference>
<feature type="compositionally biased region" description="Polar residues" evidence="6">
    <location>
        <begin position="639"/>
        <end position="650"/>
    </location>
</feature>
<evidence type="ECO:0000256" key="6">
    <source>
        <dbReference type="SAM" id="MobiDB-lite"/>
    </source>
</evidence>
<accession>A0A8S9S956</accession>
<dbReference type="GO" id="GO:0005524">
    <property type="term" value="F:ATP binding"/>
    <property type="evidence" value="ECO:0007669"/>
    <property type="project" value="InterPro"/>
</dbReference>
<dbReference type="InterPro" id="IPR002288">
    <property type="entry name" value="DNA_gyrase_B_C"/>
</dbReference>
<dbReference type="GO" id="GO:0006265">
    <property type="term" value="P:DNA topological change"/>
    <property type="evidence" value="ECO:0007669"/>
    <property type="project" value="InterPro"/>
</dbReference>
<dbReference type="InterPro" id="IPR001241">
    <property type="entry name" value="Topo_IIA"/>
</dbReference>
<comment type="caution">
    <text evidence="8">The sequence shown here is derived from an EMBL/GenBank/DDBJ whole genome shotgun (WGS) entry which is preliminary data.</text>
</comment>
<dbReference type="Pfam" id="PF01751">
    <property type="entry name" value="Toprim"/>
    <property type="match status" value="2"/>
</dbReference>
<dbReference type="InterPro" id="IPR034160">
    <property type="entry name" value="TOPRIM_GyrB"/>
</dbReference>
<dbReference type="EMBL" id="QGKX02000088">
    <property type="protein sequence ID" value="KAF3589757.1"/>
    <property type="molecule type" value="Genomic_DNA"/>
</dbReference>
<dbReference type="InterPro" id="IPR018522">
    <property type="entry name" value="TopoIIA_CS"/>
</dbReference>
<evidence type="ECO:0000256" key="3">
    <source>
        <dbReference type="ARBA" id="ARBA00022842"/>
    </source>
</evidence>
<dbReference type="AlphaFoldDB" id="A0A8S9S956"/>
<evidence type="ECO:0000259" key="7">
    <source>
        <dbReference type="PROSITE" id="PS50880"/>
    </source>
</evidence>
<dbReference type="PRINTS" id="PR01159">
    <property type="entry name" value="DNAGYRASEB"/>
</dbReference>
<feature type="domain" description="Toprim" evidence="7">
    <location>
        <begin position="38"/>
        <end position="145"/>
    </location>
</feature>
<evidence type="ECO:0000313" key="8">
    <source>
        <dbReference type="EMBL" id="KAF3589757.1"/>
    </source>
</evidence>
<dbReference type="PANTHER" id="PTHR45866">
    <property type="entry name" value="DNA GYRASE/TOPOISOMERASE SUBUNIT B"/>
    <property type="match status" value="1"/>
</dbReference>
<protein>
    <recommendedName>
        <fullName evidence="7">Toprim domain-containing protein</fullName>
    </recommendedName>
</protein>
<name>A0A8S9S956_BRACR</name>
<dbReference type="SMART" id="SM00433">
    <property type="entry name" value="TOP2c"/>
    <property type="match status" value="1"/>
</dbReference>
<reference evidence="8" key="1">
    <citation type="submission" date="2019-12" db="EMBL/GenBank/DDBJ databases">
        <title>Genome sequencing and annotation of Brassica cretica.</title>
        <authorList>
            <person name="Studholme D.J."/>
            <person name="Sarris P."/>
        </authorList>
    </citation>
    <scope>NUCLEOTIDE SEQUENCE</scope>
    <source>
        <strain evidence="8">PFS-109/04</strain>
        <tissue evidence="8">Leaf</tissue>
    </source>
</reference>
<keyword evidence="3" id="KW-0460">Magnesium</keyword>
<feature type="region of interest" description="Disordered" evidence="6">
    <location>
        <begin position="628"/>
        <end position="650"/>
    </location>
</feature>
<keyword evidence="4" id="KW-0238">DNA-binding</keyword>
<feature type="non-terminal residue" evidence="8">
    <location>
        <position position="1"/>
    </location>
</feature>
<evidence type="ECO:0000256" key="2">
    <source>
        <dbReference type="ARBA" id="ARBA00022723"/>
    </source>
</evidence>
<gene>
    <name evidence="8" type="ORF">F2Q69_00032057</name>
</gene>
<dbReference type="FunFam" id="3.40.50.670:FF:000002">
    <property type="entry name" value="DNA gyrase subunit B"/>
    <property type="match status" value="1"/>
</dbReference>
<dbReference type="GO" id="GO:0003918">
    <property type="term" value="F:DNA topoisomerase type II (double strand cut, ATP-hydrolyzing) activity"/>
    <property type="evidence" value="ECO:0007669"/>
    <property type="project" value="UniProtKB-EC"/>
</dbReference>
<keyword evidence="2" id="KW-0479">Metal-binding</keyword>
<dbReference type="InterPro" id="IPR013759">
    <property type="entry name" value="Topo_IIA_B_C"/>
</dbReference>
<sequence>AALAAKRARELVRSKSILKSSSLPGKLADCSSTDPAESEIFIVEGDSAGGSAKQGRDRRFQAILPLRGKILNIERKDEAAMYKNEEIQNLILGLGLGVKGEDFNMENLRYHKIIILTDADVDGAHIRTLLLTFFFRYQRALFDAGCIYVGVPPLFKVERGKQAHYCYDEAALKQVIASFPGNASYNIQRFKGLGEMMPEQLWETTMNPDTRILKQLVVDDAAETNVVFSSLMGAREYLTEYLELHPDVLESIISKSLNAYKAALAAKRARELVRSKSILKSSSLPGKLADCSSTDPAESEIFIVEGDSAGGSAKQGRDRRFQAILPLRGKILNIERKDEAAMYKNEEIQNLILGLGLGVKGEDFNMENLRYHKIIILTDADVDGAHIRTLLLTFFFRYQRALFDAGCIYVGVPPLFKVERGKQAHYCYDEAALKQVIASFPGNASYNIQRLRDELTVWQKLEEENREFFNAYYLRLMVKHQIMEFNKLLEQQVRHMQQMHPTGLTSVQNTNGSHIQSMNQKQLGYASEHTDHQSLKPNAHHPMPSSLSNAYLNGSSTLNTNVSPSVNMSTHARRVDTSPNMLSSQTTTNMPPMMQGMNGGGGGMIKSETAFTNPPSFMYGGERNNALEGHSTGRETPIPSFSNESNNNQPIGDTLLDAEASTFGFLGSIPRNFSLSDLTADFSQSSEILESYDKSPFLAPDAENFLDSCERGEYQGDNKRLDTIAEGFSYDNLGSE</sequence>
<feature type="domain" description="Toprim" evidence="7">
    <location>
        <begin position="299"/>
        <end position="406"/>
    </location>
</feature>
<evidence type="ECO:0000256" key="5">
    <source>
        <dbReference type="ARBA" id="ARBA00023235"/>
    </source>
</evidence>
<dbReference type="GO" id="GO:0003677">
    <property type="term" value="F:DNA binding"/>
    <property type="evidence" value="ECO:0007669"/>
    <property type="project" value="UniProtKB-KW"/>
</dbReference>
<evidence type="ECO:0000256" key="1">
    <source>
        <dbReference type="ARBA" id="ARBA00000185"/>
    </source>
</evidence>
<dbReference type="InterPro" id="IPR006171">
    <property type="entry name" value="TOPRIM_dom"/>
</dbReference>
<dbReference type="Gene3D" id="3.30.230.10">
    <property type="match status" value="1"/>
</dbReference>